<evidence type="ECO:0000256" key="12">
    <source>
        <dbReference type="PROSITE-ProRule" id="PRU00169"/>
    </source>
</evidence>
<keyword evidence="6" id="KW-0808">Transferase</keyword>
<evidence type="ECO:0000259" key="14">
    <source>
        <dbReference type="PROSITE" id="PS50110"/>
    </source>
</evidence>
<name>A0AAU7CUL2_9BACT</name>
<dbReference type="PANTHER" id="PTHR43547">
    <property type="entry name" value="TWO-COMPONENT HISTIDINE KINASE"/>
    <property type="match status" value="1"/>
</dbReference>
<dbReference type="SUPFAM" id="SSF47384">
    <property type="entry name" value="Homodimeric domain of signal transducing histidine kinase"/>
    <property type="match status" value="2"/>
</dbReference>
<dbReference type="EC" id="2.7.13.3" evidence="3"/>
<dbReference type="KEGG" id="epl:P4G45_09185"/>
<reference evidence="16" key="1">
    <citation type="submission" date="2023-03" db="EMBL/GenBank/DDBJ databases">
        <title>Edaphobacter sp.</title>
        <authorList>
            <person name="Huber K.J."/>
            <person name="Papendorf J."/>
            <person name="Pilke C."/>
            <person name="Bunk B."/>
            <person name="Sproeer C."/>
            <person name="Pester M."/>
        </authorList>
    </citation>
    <scope>NUCLEOTIDE SEQUENCE</scope>
    <source>
        <strain evidence="16">DSM 109919</strain>
    </source>
</reference>
<dbReference type="InterPro" id="IPR013656">
    <property type="entry name" value="PAS_4"/>
</dbReference>
<feature type="domain" description="PAC" evidence="15">
    <location>
        <begin position="700"/>
        <end position="753"/>
    </location>
</feature>
<gene>
    <name evidence="16" type="ORF">P4G45_09185</name>
</gene>
<dbReference type="Gene3D" id="3.30.450.20">
    <property type="entry name" value="PAS domain"/>
    <property type="match status" value="1"/>
</dbReference>
<evidence type="ECO:0000256" key="6">
    <source>
        <dbReference type="ARBA" id="ARBA00022679"/>
    </source>
</evidence>
<dbReference type="FunFam" id="3.30.565.10:FF:000023">
    <property type="entry name" value="PAS domain-containing sensor histidine kinase"/>
    <property type="match status" value="1"/>
</dbReference>
<dbReference type="InterPro" id="IPR036097">
    <property type="entry name" value="HisK_dim/P_sf"/>
</dbReference>
<keyword evidence="10" id="KW-0902">Two-component regulatory system</keyword>
<dbReference type="EMBL" id="CP121194">
    <property type="protein sequence ID" value="XBH08668.1"/>
    <property type="molecule type" value="Genomic_DNA"/>
</dbReference>
<proteinExistence type="predicted"/>
<dbReference type="SUPFAM" id="SSF55874">
    <property type="entry name" value="ATPase domain of HSP90 chaperone/DNA topoisomerase II/histidine kinase"/>
    <property type="match status" value="2"/>
</dbReference>
<sequence length="981" mass="107197">MGETGGVEGVFTPVHETTERVINERRLKALSMLAQVRAEQSTNAESACEALGRALSQNPIDLPFTSIYLFDKESPHAKRCAVSREAGETLAPLQVDAEATWPPMETILSGKIAIVSTELLPREQIPLDHWGIPIQELAVIPLKQAGNDRPKGFLLAGLNARKRLDESYTSFLSLIGEHLSGGIADAEAFEQERKRAEALAEIDRAKTVFFSNVSHEFRTPLTLMAGPIQEVLEEDNLPEGVRERLQLAQRNTLRLQKLVNNLLDFSRIEAGREKGHFEPIDLATLTQDLVSNFQSAFEKAGLTLEFRAMPSLPLVYVDREMWEKIVLNLVSNAFKFTLRGGVRVELSLVGESLEMAVSDTGTGIPAAELPKIFRRFERVEGATGRSIEGTGIGLALVQELVKIHGGKIAVESEEGAGSRFTVAIPTGTSHLNTAQLGHRAAHPAISPRAEAYVNEAMRWIGEGSNADVSTTSLTADGEASIAPEREIVAAKNRVLVADDNADMRQYLQRLLKEFWEVETVSNGAEALAAIHRRKPDLVLSDVMMPVMDGMSLVSAIREDPNIASVPVILLSARAGEEAQVDGLDMGADDYLIKPFSARELIARVSAALKVARLRETSEAAIREERTRLLEVLHQAPAFFALLQGPDHIISLVNPLYLQLINNRDVIGQPVRIALPDAAEQGYIEILDKVFEGEPYVGIGSRYDVFAGEGVPPDQRYVDFIYQPLREANGIVSGIIVLGVDVTDRKMAQDALLQSEKLAAVGLMASSIAHEINNPLEAVTNLLYLARSAAVSPAAQEFLEIADDELKRVAAVVTKTLRFHRQSSKPSPVSIDSLIDSALSLYQTRIVQAEIAVARRSRLSPLINCLDGEIRQVLSNLVGNAVDAMMTQGGRLLVRSRSATHWTTGKRGVLVTVADTGPGISQQHLSKIFEPFFSTKGEQGTGLGLWISKEIIERHRGILKVRSRAGSSNSGSVFTLFLPCEW</sequence>
<dbReference type="RefSeq" id="WP_348266178.1">
    <property type="nucleotide sequence ID" value="NZ_CP121194.1"/>
</dbReference>
<dbReference type="SMART" id="SM00448">
    <property type="entry name" value="REC"/>
    <property type="match status" value="1"/>
</dbReference>
<dbReference type="SMART" id="SM00388">
    <property type="entry name" value="HisKA"/>
    <property type="match status" value="2"/>
</dbReference>
<feature type="domain" description="Response regulatory" evidence="14">
    <location>
        <begin position="493"/>
        <end position="608"/>
    </location>
</feature>
<comment type="subcellular location">
    <subcellularLocation>
        <location evidence="2">Cell membrane</location>
    </subcellularLocation>
</comment>
<dbReference type="SUPFAM" id="SSF55785">
    <property type="entry name" value="PYP-like sensor domain (PAS domain)"/>
    <property type="match status" value="1"/>
</dbReference>
<evidence type="ECO:0000256" key="8">
    <source>
        <dbReference type="ARBA" id="ARBA00022777"/>
    </source>
</evidence>
<dbReference type="Pfam" id="PF02518">
    <property type="entry name" value="HATPase_c"/>
    <property type="match status" value="2"/>
</dbReference>
<dbReference type="GO" id="GO:0005524">
    <property type="term" value="F:ATP binding"/>
    <property type="evidence" value="ECO:0007669"/>
    <property type="project" value="UniProtKB-KW"/>
</dbReference>
<feature type="domain" description="Histidine kinase" evidence="13">
    <location>
        <begin position="766"/>
        <end position="981"/>
    </location>
</feature>
<dbReference type="PROSITE" id="PS50113">
    <property type="entry name" value="PAC"/>
    <property type="match status" value="1"/>
</dbReference>
<dbReference type="PROSITE" id="PS50110">
    <property type="entry name" value="RESPONSE_REGULATORY"/>
    <property type="match status" value="1"/>
</dbReference>
<evidence type="ECO:0000259" key="13">
    <source>
        <dbReference type="PROSITE" id="PS50109"/>
    </source>
</evidence>
<dbReference type="InterPro" id="IPR004358">
    <property type="entry name" value="Sig_transdc_His_kin-like_C"/>
</dbReference>
<dbReference type="SMART" id="SM00387">
    <property type="entry name" value="HATPase_c"/>
    <property type="match status" value="2"/>
</dbReference>
<dbReference type="Gene3D" id="3.40.50.2300">
    <property type="match status" value="1"/>
</dbReference>
<dbReference type="CDD" id="cd16922">
    <property type="entry name" value="HATPase_EvgS-ArcB-TorS-like"/>
    <property type="match status" value="1"/>
</dbReference>
<dbReference type="InterPro" id="IPR001789">
    <property type="entry name" value="Sig_transdc_resp-reg_receiver"/>
</dbReference>
<keyword evidence="4" id="KW-1003">Cell membrane</keyword>
<dbReference type="InterPro" id="IPR003661">
    <property type="entry name" value="HisK_dim/P_dom"/>
</dbReference>
<evidence type="ECO:0000256" key="10">
    <source>
        <dbReference type="ARBA" id="ARBA00023012"/>
    </source>
</evidence>
<comment type="catalytic activity">
    <reaction evidence="1">
        <text>ATP + protein L-histidine = ADP + protein N-phospho-L-histidine.</text>
        <dbReference type="EC" id="2.7.13.3"/>
    </reaction>
</comment>
<organism evidence="16">
    <name type="scientific">Edaphobacter paludis</name>
    <dbReference type="NCBI Taxonomy" id="3035702"/>
    <lineage>
        <taxon>Bacteria</taxon>
        <taxon>Pseudomonadati</taxon>
        <taxon>Acidobacteriota</taxon>
        <taxon>Terriglobia</taxon>
        <taxon>Terriglobales</taxon>
        <taxon>Acidobacteriaceae</taxon>
        <taxon>Edaphobacter</taxon>
    </lineage>
</organism>
<dbReference type="AlphaFoldDB" id="A0AAU7CUL2"/>
<dbReference type="CDD" id="cd00082">
    <property type="entry name" value="HisKA"/>
    <property type="match status" value="2"/>
</dbReference>
<dbReference type="InterPro" id="IPR005467">
    <property type="entry name" value="His_kinase_dom"/>
</dbReference>
<feature type="modified residue" description="4-aspartylphosphate" evidence="12">
    <location>
        <position position="541"/>
    </location>
</feature>
<keyword evidence="7" id="KW-0547">Nucleotide-binding</keyword>
<dbReference type="SUPFAM" id="SSF55781">
    <property type="entry name" value="GAF domain-like"/>
    <property type="match status" value="1"/>
</dbReference>
<dbReference type="InterPro" id="IPR003594">
    <property type="entry name" value="HATPase_dom"/>
</dbReference>
<evidence type="ECO:0000256" key="3">
    <source>
        <dbReference type="ARBA" id="ARBA00012438"/>
    </source>
</evidence>
<evidence type="ECO:0000313" key="16">
    <source>
        <dbReference type="EMBL" id="XBH08668.1"/>
    </source>
</evidence>
<keyword evidence="5 12" id="KW-0597">Phosphoprotein</keyword>
<feature type="domain" description="Histidine kinase" evidence="13">
    <location>
        <begin position="212"/>
        <end position="428"/>
    </location>
</feature>
<dbReference type="Pfam" id="PF08448">
    <property type="entry name" value="PAS_4"/>
    <property type="match status" value="1"/>
</dbReference>
<dbReference type="Gene3D" id="3.30.450.40">
    <property type="match status" value="1"/>
</dbReference>
<dbReference type="FunFam" id="1.10.287.130:FF:000045">
    <property type="entry name" value="Two-component system sensor histidine kinase/response regulator"/>
    <property type="match status" value="1"/>
</dbReference>
<evidence type="ECO:0000256" key="7">
    <source>
        <dbReference type="ARBA" id="ARBA00022741"/>
    </source>
</evidence>
<keyword evidence="9 16" id="KW-0067">ATP-binding</keyword>
<dbReference type="InterPro" id="IPR035965">
    <property type="entry name" value="PAS-like_dom_sf"/>
</dbReference>
<protein>
    <recommendedName>
        <fullName evidence="3">histidine kinase</fullName>
        <ecNumber evidence="3">2.7.13.3</ecNumber>
    </recommendedName>
</protein>
<dbReference type="InterPro" id="IPR011006">
    <property type="entry name" value="CheY-like_superfamily"/>
</dbReference>
<evidence type="ECO:0000256" key="2">
    <source>
        <dbReference type="ARBA" id="ARBA00004236"/>
    </source>
</evidence>
<evidence type="ECO:0000259" key="15">
    <source>
        <dbReference type="PROSITE" id="PS50113"/>
    </source>
</evidence>
<dbReference type="Gene3D" id="3.30.565.10">
    <property type="entry name" value="Histidine kinase-like ATPase, C-terminal domain"/>
    <property type="match status" value="2"/>
</dbReference>
<dbReference type="Pfam" id="PF00072">
    <property type="entry name" value="Response_reg"/>
    <property type="match status" value="1"/>
</dbReference>
<dbReference type="GO" id="GO:0000155">
    <property type="term" value="F:phosphorelay sensor kinase activity"/>
    <property type="evidence" value="ECO:0007669"/>
    <property type="project" value="InterPro"/>
</dbReference>
<dbReference type="SUPFAM" id="SSF52172">
    <property type="entry name" value="CheY-like"/>
    <property type="match status" value="1"/>
</dbReference>
<dbReference type="Gene3D" id="1.10.287.130">
    <property type="match status" value="2"/>
</dbReference>
<keyword evidence="8" id="KW-0418">Kinase</keyword>
<dbReference type="PRINTS" id="PR00344">
    <property type="entry name" value="BCTRLSENSOR"/>
</dbReference>
<dbReference type="GO" id="GO:0005886">
    <property type="term" value="C:plasma membrane"/>
    <property type="evidence" value="ECO:0007669"/>
    <property type="project" value="UniProtKB-SubCell"/>
</dbReference>
<keyword evidence="11" id="KW-0472">Membrane</keyword>
<dbReference type="InterPro" id="IPR029016">
    <property type="entry name" value="GAF-like_dom_sf"/>
</dbReference>
<evidence type="ECO:0000256" key="4">
    <source>
        <dbReference type="ARBA" id="ARBA00022475"/>
    </source>
</evidence>
<dbReference type="PANTHER" id="PTHR43547:SF2">
    <property type="entry name" value="HYBRID SIGNAL TRANSDUCTION HISTIDINE KINASE C"/>
    <property type="match status" value="1"/>
</dbReference>
<dbReference type="Pfam" id="PF00512">
    <property type="entry name" value="HisKA"/>
    <property type="match status" value="2"/>
</dbReference>
<dbReference type="InterPro" id="IPR000700">
    <property type="entry name" value="PAS-assoc_C"/>
</dbReference>
<dbReference type="PROSITE" id="PS50109">
    <property type="entry name" value="HIS_KIN"/>
    <property type="match status" value="2"/>
</dbReference>
<accession>A0AAU7CUL2</accession>
<evidence type="ECO:0000256" key="9">
    <source>
        <dbReference type="ARBA" id="ARBA00022840"/>
    </source>
</evidence>
<dbReference type="InterPro" id="IPR036890">
    <property type="entry name" value="HATPase_C_sf"/>
</dbReference>
<evidence type="ECO:0000256" key="11">
    <source>
        <dbReference type="ARBA" id="ARBA00023136"/>
    </source>
</evidence>
<evidence type="ECO:0000256" key="1">
    <source>
        <dbReference type="ARBA" id="ARBA00000085"/>
    </source>
</evidence>
<evidence type="ECO:0000256" key="5">
    <source>
        <dbReference type="ARBA" id="ARBA00022553"/>
    </source>
</evidence>